<reference evidence="3" key="1">
    <citation type="submission" date="2015-06" db="UniProtKB">
        <authorList>
            <consortium name="EnsemblPlants"/>
        </authorList>
    </citation>
    <scope>IDENTIFICATION</scope>
</reference>
<reference evidence="3 4" key="2">
    <citation type="submission" date="2018-04" db="EMBL/GenBank/DDBJ databases">
        <title>OglaRS2 (Oryza glaberrima Reference Sequence Version 2).</title>
        <authorList>
            <person name="Zhang J."/>
            <person name="Kudrna D."/>
            <person name="Lee S."/>
            <person name="Talag J."/>
            <person name="Rajasekar S."/>
            <person name="Wing R.A."/>
        </authorList>
    </citation>
    <scope>NUCLEOTIDE SEQUENCE [LARGE SCALE GENOMIC DNA]</scope>
    <source>
        <strain evidence="3 4">cv. IRGC 96717</strain>
    </source>
</reference>
<evidence type="ECO:0000256" key="1">
    <source>
        <dbReference type="SAM" id="MobiDB-lite"/>
    </source>
</evidence>
<dbReference type="Gramene" id="ORGLA04G0024800.1">
    <property type="protein sequence ID" value="ORGLA04G0024800.1"/>
    <property type="gene ID" value="ORGLA04G0024800"/>
</dbReference>
<dbReference type="Proteomes" id="UP000007306">
    <property type="component" value="Chromosome 4"/>
</dbReference>
<evidence type="ECO:0000313" key="3">
    <source>
        <dbReference type="EnsemblPlants" id="ORGLA04G0024800.1"/>
    </source>
</evidence>
<evidence type="ECO:0000313" key="4">
    <source>
        <dbReference type="Proteomes" id="UP000007306"/>
    </source>
</evidence>
<sequence length="106" mass="11267">MILSKIMSTARANLAALSIMALLFLGTVIGDAARETPGTYFSLGRMDGHNPTAAYGANTHSDSGDMNKGENSIAGHSSERKLGTTTDGARFETLSWYCSYIGKKCL</sequence>
<feature type="region of interest" description="Disordered" evidence="1">
    <location>
        <begin position="55"/>
        <end position="81"/>
    </location>
</feature>
<feature type="signal peptide" evidence="2">
    <location>
        <begin position="1"/>
        <end position="32"/>
    </location>
</feature>
<dbReference type="HOGENOM" id="CLU_176538_0_0_1"/>
<dbReference type="EnsemblPlants" id="ORGLA04G0024800.1">
    <property type="protein sequence ID" value="ORGLA04G0024800.1"/>
    <property type="gene ID" value="ORGLA04G0024800"/>
</dbReference>
<keyword evidence="2" id="KW-0732">Signal</keyword>
<protein>
    <submittedName>
        <fullName evidence="3">Uncharacterized protein</fullName>
    </submittedName>
</protein>
<dbReference type="AlphaFoldDB" id="I1PJ79"/>
<accession>I1PJ79</accession>
<organism evidence="3 4">
    <name type="scientific">Oryza glaberrima</name>
    <name type="common">African rice</name>
    <dbReference type="NCBI Taxonomy" id="4538"/>
    <lineage>
        <taxon>Eukaryota</taxon>
        <taxon>Viridiplantae</taxon>
        <taxon>Streptophyta</taxon>
        <taxon>Embryophyta</taxon>
        <taxon>Tracheophyta</taxon>
        <taxon>Spermatophyta</taxon>
        <taxon>Magnoliopsida</taxon>
        <taxon>Liliopsida</taxon>
        <taxon>Poales</taxon>
        <taxon>Poaceae</taxon>
        <taxon>BOP clade</taxon>
        <taxon>Oryzoideae</taxon>
        <taxon>Oryzeae</taxon>
        <taxon>Oryzinae</taxon>
        <taxon>Oryza</taxon>
    </lineage>
</organism>
<dbReference type="OMA" id="SYIGKKC"/>
<feature type="chain" id="PRO_5003649928" evidence="2">
    <location>
        <begin position="33"/>
        <end position="106"/>
    </location>
</feature>
<name>I1PJ79_ORYGL</name>
<proteinExistence type="predicted"/>
<evidence type="ECO:0000256" key="2">
    <source>
        <dbReference type="SAM" id="SignalP"/>
    </source>
</evidence>
<keyword evidence="4" id="KW-1185">Reference proteome</keyword>